<dbReference type="PANTHER" id="PTHR38482">
    <property type="entry name" value="DMT FAMILY PROTEIN"/>
    <property type="match status" value="1"/>
</dbReference>
<proteinExistence type="predicted"/>
<feature type="transmembrane region" description="Helical" evidence="1">
    <location>
        <begin position="33"/>
        <end position="52"/>
    </location>
</feature>
<keyword evidence="3" id="KW-1185">Reference proteome</keyword>
<dbReference type="InterPro" id="IPR007437">
    <property type="entry name" value="DUF486"/>
</dbReference>
<keyword evidence="1 2" id="KW-0812">Transmembrane</keyword>
<dbReference type="Proteomes" id="UP000018851">
    <property type="component" value="Chromosome"/>
</dbReference>
<dbReference type="AlphaFoldDB" id="W0A9J2"/>
<feature type="transmembrane region" description="Helical" evidence="1">
    <location>
        <begin position="96"/>
        <end position="114"/>
    </location>
</feature>
<name>W0A9J2_9SPHN</name>
<gene>
    <name evidence="2" type="ORF">NX02_14520</name>
</gene>
<feature type="transmembrane region" description="Helical" evidence="1">
    <location>
        <begin position="72"/>
        <end position="90"/>
    </location>
</feature>
<dbReference type="HOGENOM" id="CLU_133782_0_0_5"/>
<evidence type="ECO:0000256" key="1">
    <source>
        <dbReference type="SAM" id="Phobius"/>
    </source>
</evidence>
<keyword evidence="1" id="KW-0472">Membrane</keyword>
<evidence type="ECO:0000313" key="3">
    <source>
        <dbReference type="Proteomes" id="UP000018851"/>
    </source>
</evidence>
<dbReference type="EMBL" id="CP006644">
    <property type="protein sequence ID" value="AHE54589.1"/>
    <property type="molecule type" value="Genomic_DNA"/>
</dbReference>
<dbReference type="eggNOG" id="COG3169">
    <property type="taxonomic scope" value="Bacteria"/>
</dbReference>
<dbReference type="PATRIC" id="fig|1123269.5.peg.2832"/>
<protein>
    <submittedName>
        <fullName evidence="2">Transmembrane signal peptide protein</fullName>
    </submittedName>
</protein>
<reference evidence="2 3" key="1">
    <citation type="submission" date="2013-07" db="EMBL/GenBank/DDBJ databases">
        <title>Completed genome of Sphingomonas sanxanigenens NX02.</title>
        <authorList>
            <person name="Ma T."/>
            <person name="Huang H."/>
            <person name="Wu M."/>
            <person name="Li X."/>
            <person name="Li G."/>
        </authorList>
    </citation>
    <scope>NUCLEOTIDE SEQUENCE [LARGE SCALE GENOMIC DNA]</scope>
    <source>
        <strain evidence="2 3">NX02</strain>
    </source>
</reference>
<dbReference type="Pfam" id="PF04342">
    <property type="entry name" value="DMT_6"/>
    <property type="match status" value="1"/>
</dbReference>
<feature type="transmembrane region" description="Helical" evidence="1">
    <location>
        <begin position="9"/>
        <end position="27"/>
    </location>
</feature>
<dbReference type="PANTHER" id="PTHR38482:SF1">
    <property type="entry name" value="DMT FAMILY PROTEIN"/>
    <property type="match status" value="1"/>
</dbReference>
<keyword evidence="1" id="KW-1133">Transmembrane helix</keyword>
<organism evidence="2 3">
    <name type="scientific">Sphingomonas sanxanigenens DSM 19645 = NX02</name>
    <dbReference type="NCBI Taxonomy" id="1123269"/>
    <lineage>
        <taxon>Bacteria</taxon>
        <taxon>Pseudomonadati</taxon>
        <taxon>Pseudomonadota</taxon>
        <taxon>Alphaproteobacteria</taxon>
        <taxon>Sphingomonadales</taxon>
        <taxon>Sphingomonadaceae</taxon>
        <taxon>Sphingomonas</taxon>
    </lineage>
</organism>
<evidence type="ECO:0000313" key="2">
    <source>
        <dbReference type="EMBL" id="AHE54589.1"/>
    </source>
</evidence>
<sequence>MENRPMPTIILLTFSNIFMTTAWYWHLKGGEAKPLWLVVLISWGIALIEYCLAVPANRIGYASGWSAGQLKIVQEALALVVFAGFMVWVLGEPLHWRHFAAFGCIMAGVAFLFVGR</sequence>
<accession>W0A9J2</accession>
<dbReference type="KEGG" id="ssan:NX02_14520"/>
<dbReference type="STRING" id="1123269.NX02_14520"/>
<dbReference type="PIRSF" id="PIRSF021239">
    <property type="entry name" value="UCP021239"/>
    <property type="match status" value="1"/>
</dbReference>